<evidence type="ECO:0000313" key="2">
    <source>
        <dbReference type="EMBL" id="EXL10559.1"/>
    </source>
</evidence>
<dbReference type="STRING" id="69279.BG36_01565"/>
<evidence type="ECO:0000313" key="3">
    <source>
        <dbReference type="Proteomes" id="UP000019849"/>
    </source>
</evidence>
<name>A0A011TG05_9HYPH</name>
<feature type="transmembrane region" description="Helical" evidence="1">
    <location>
        <begin position="46"/>
        <end position="70"/>
    </location>
</feature>
<dbReference type="Proteomes" id="UP000019849">
    <property type="component" value="Unassembled WGS sequence"/>
</dbReference>
<evidence type="ECO:0000256" key="1">
    <source>
        <dbReference type="SAM" id="Phobius"/>
    </source>
</evidence>
<accession>A0A011TG05</accession>
<keyword evidence="1" id="KW-1133">Transmembrane helix</keyword>
<gene>
    <name evidence="2" type="ORF">BG36_01565</name>
</gene>
<organism evidence="2 3">
    <name type="scientific">Aquamicrobium defluvii</name>
    <dbReference type="NCBI Taxonomy" id="69279"/>
    <lineage>
        <taxon>Bacteria</taxon>
        <taxon>Pseudomonadati</taxon>
        <taxon>Pseudomonadota</taxon>
        <taxon>Alphaproteobacteria</taxon>
        <taxon>Hyphomicrobiales</taxon>
        <taxon>Phyllobacteriaceae</taxon>
        <taxon>Aquamicrobium</taxon>
    </lineage>
</organism>
<feature type="transmembrane region" description="Helical" evidence="1">
    <location>
        <begin position="77"/>
        <end position="95"/>
    </location>
</feature>
<dbReference type="HOGENOM" id="CLU_108488_2_0_5"/>
<dbReference type="PATRIC" id="fig|69279.3.peg.319"/>
<dbReference type="eggNOG" id="ENOG5032VN5">
    <property type="taxonomic scope" value="Bacteria"/>
</dbReference>
<sequence length="138" mass="14074">MSLILLAITAAIVVCVIAYYLAIYALPFMVGLTAFQWVYATEAGVLWSGLAALGAALASVVLIIAVVGAARNPAIRLIALAVFAVPAFLAGYALIYGMMKHATDSAILLNSVGIVAGLIIGVAAIVNLNALGESALSR</sequence>
<comment type="caution">
    <text evidence="2">The sequence shown here is derived from an EMBL/GenBank/DDBJ whole genome shotgun (WGS) entry which is preliminary data.</text>
</comment>
<dbReference type="EMBL" id="JENY01000001">
    <property type="protein sequence ID" value="EXL10559.1"/>
    <property type="molecule type" value="Genomic_DNA"/>
</dbReference>
<proteinExistence type="predicted"/>
<reference evidence="2 3" key="1">
    <citation type="submission" date="2014-02" db="EMBL/GenBank/DDBJ databases">
        <title>Aquamicrobium defluvii Genome sequencing.</title>
        <authorList>
            <person name="Wang X."/>
        </authorList>
    </citation>
    <scope>NUCLEOTIDE SEQUENCE [LARGE SCALE GENOMIC DNA]</scope>
    <source>
        <strain evidence="2 3">W13Z1</strain>
    </source>
</reference>
<protein>
    <submittedName>
        <fullName evidence="2">Uncharacterized protein</fullName>
    </submittedName>
</protein>
<feature type="transmembrane region" description="Helical" evidence="1">
    <location>
        <begin position="107"/>
        <end position="128"/>
    </location>
</feature>
<dbReference type="AlphaFoldDB" id="A0A011TG05"/>
<keyword evidence="1" id="KW-0472">Membrane</keyword>
<dbReference type="RefSeq" id="WP_035022462.1">
    <property type="nucleotide sequence ID" value="NZ_KK073877.1"/>
</dbReference>
<keyword evidence="1" id="KW-0812">Transmembrane</keyword>
<feature type="transmembrane region" description="Helical" evidence="1">
    <location>
        <begin position="5"/>
        <end position="26"/>
    </location>
</feature>